<dbReference type="EMBL" id="LAZR01003152">
    <property type="protein sequence ID" value="KKN21385.1"/>
    <property type="molecule type" value="Genomic_DNA"/>
</dbReference>
<proteinExistence type="predicted"/>
<comment type="caution">
    <text evidence="1">The sequence shown here is derived from an EMBL/GenBank/DDBJ whole genome shotgun (WGS) entry which is preliminary data.</text>
</comment>
<evidence type="ECO:0000313" key="1">
    <source>
        <dbReference type="EMBL" id="KKN21385.1"/>
    </source>
</evidence>
<gene>
    <name evidence="1" type="ORF">LCGC14_0926020</name>
</gene>
<organism evidence="1">
    <name type="scientific">marine sediment metagenome</name>
    <dbReference type="NCBI Taxonomy" id="412755"/>
    <lineage>
        <taxon>unclassified sequences</taxon>
        <taxon>metagenomes</taxon>
        <taxon>ecological metagenomes</taxon>
    </lineage>
</organism>
<protein>
    <recommendedName>
        <fullName evidence="2">GIY-YIG domain-containing protein</fullName>
    </recommendedName>
</protein>
<evidence type="ECO:0008006" key="2">
    <source>
        <dbReference type="Google" id="ProtNLM"/>
    </source>
</evidence>
<dbReference type="AlphaFoldDB" id="A0A0F9NPI2"/>
<sequence length="104" mass="11834">MNIKLDQYNFDGPYKSTASLEDRSGVYAVLTPTTNTRYKVVDVGESHQVKTRVENHDRQPCWRTNANSGGLYYAAHYTPGQQQPARQAIEEAIRRQYNPPCGSR</sequence>
<name>A0A0F9NPI2_9ZZZZ</name>
<accession>A0A0F9NPI2</accession>
<reference evidence="1" key="1">
    <citation type="journal article" date="2015" name="Nature">
        <title>Complex archaea that bridge the gap between prokaryotes and eukaryotes.</title>
        <authorList>
            <person name="Spang A."/>
            <person name="Saw J.H."/>
            <person name="Jorgensen S.L."/>
            <person name="Zaremba-Niedzwiedzka K."/>
            <person name="Martijn J."/>
            <person name="Lind A.E."/>
            <person name="van Eijk R."/>
            <person name="Schleper C."/>
            <person name="Guy L."/>
            <person name="Ettema T.J."/>
        </authorList>
    </citation>
    <scope>NUCLEOTIDE SEQUENCE</scope>
</reference>